<sequence length="301" mass="32476">MVRLTNKQKRPLKRGNVAAKLRQYKRQDKRNTMRKRTKSDQLVGIRQGVGAAPKRGYGSSGKSSLRAVDAFDLCHLPLPRAVGGKTGIRTTVVITSDDPLSIFGTMMVSDTVAQLQAREWSQLIAYSMPDAGQLITGTNAAAVLARQCLGLIGIDVSYGPNKMWEGKGSRVAKEKVLVADSGLLDLGNIAGVHHHLRCTDGYTHLGSVQAAVATAGRDIARRASLARALYQPLRATQSSLSRNDAIFCFPLSLPRSRMALGRNETGVFGQQPLAALVRRGFLLFGPSATILIVSGWDLSLL</sequence>
<comment type="caution">
    <text evidence="1">The sequence shown here is derived from an EMBL/GenBank/DDBJ whole genome shotgun (WGS) entry which is preliminary data.</text>
</comment>
<gene>
    <name evidence="1" type="ORF">AK812_SmicGene5243</name>
</gene>
<protein>
    <submittedName>
        <fullName evidence="1">Uncharacterized protein</fullName>
    </submittedName>
</protein>
<proteinExistence type="predicted"/>
<name>A0A1Q9EUB8_SYMMI</name>
<reference evidence="1 2" key="1">
    <citation type="submission" date="2016-02" db="EMBL/GenBank/DDBJ databases">
        <title>Genome analysis of coral dinoflagellate symbionts highlights evolutionary adaptations to a symbiotic lifestyle.</title>
        <authorList>
            <person name="Aranda M."/>
            <person name="Li Y."/>
            <person name="Liew Y.J."/>
            <person name="Baumgarten S."/>
            <person name="Simakov O."/>
            <person name="Wilson M."/>
            <person name="Piel J."/>
            <person name="Ashoor H."/>
            <person name="Bougouffa S."/>
            <person name="Bajic V.B."/>
            <person name="Ryu T."/>
            <person name="Ravasi T."/>
            <person name="Bayer T."/>
            <person name="Micklem G."/>
            <person name="Kim H."/>
            <person name="Bhak J."/>
            <person name="Lajeunesse T.C."/>
            <person name="Voolstra C.R."/>
        </authorList>
    </citation>
    <scope>NUCLEOTIDE SEQUENCE [LARGE SCALE GENOMIC DNA]</scope>
    <source>
        <strain evidence="1 2">CCMP2467</strain>
    </source>
</reference>
<dbReference type="Proteomes" id="UP000186817">
    <property type="component" value="Unassembled WGS sequence"/>
</dbReference>
<dbReference type="EMBL" id="LSRX01000067">
    <property type="protein sequence ID" value="OLQ11024.1"/>
    <property type="molecule type" value="Genomic_DNA"/>
</dbReference>
<organism evidence="1 2">
    <name type="scientific">Symbiodinium microadriaticum</name>
    <name type="common">Dinoflagellate</name>
    <name type="synonym">Zooxanthella microadriatica</name>
    <dbReference type="NCBI Taxonomy" id="2951"/>
    <lineage>
        <taxon>Eukaryota</taxon>
        <taxon>Sar</taxon>
        <taxon>Alveolata</taxon>
        <taxon>Dinophyceae</taxon>
        <taxon>Suessiales</taxon>
        <taxon>Symbiodiniaceae</taxon>
        <taxon>Symbiodinium</taxon>
    </lineage>
</organism>
<accession>A0A1Q9EUB8</accession>
<evidence type="ECO:0000313" key="2">
    <source>
        <dbReference type="Proteomes" id="UP000186817"/>
    </source>
</evidence>
<dbReference type="AlphaFoldDB" id="A0A1Q9EUB8"/>
<keyword evidence="2" id="KW-1185">Reference proteome</keyword>
<evidence type="ECO:0000313" key="1">
    <source>
        <dbReference type="EMBL" id="OLQ11024.1"/>
    </source>
</evidence>
<dbReference type="OrthoDB" id="10274461at2759"/>